<evidence type="ECO:0000256" key="3">
    <source>
        <dbReference type="ARBA" id="ARBA00023163"/>
    </source>
</evidence>
<dbReference type="Pfam" id="PF12802">
    <property type="entry name" value="MarR_2"/>
    <property type="match status" value="1"/>
</dbReference>
<dbReference type="PANTHER" id="PTHR42756">
    <property type="entry name" value="TRANSCRIPTIONAL REGULATOR, MARR"/>
    <property type="match status" value="1"/>
</dbReference>
<dbReference type="PANTHER" id="PTHR42756:SF1">
    <property type="entry name" value="TRANSCRIPTIONAL REPRESSOR OF EMRAB OPERON"/>
    <property type="match status" value="1"/>
</dbReference>
<keyword evidence="2" id="KW-0238">DNA-binding</keyword>
<evidence type="ECO:0000256" key="2">
    <source>
        <dbReference type="ARBA" id="ARBA00023125"/>
    </source>
</evidence>
<sequence>MDRPGFDYPAFRQATYRLYGHFFEPLLRQYQLTQMEADILLFLYCRPGRDTAASMVSLRRLSKSHVSAAVAQLLKRGYLRRARDPADRRLYHLKMTQSAADLARELEACRRVFRDAVLAGFSDAEKELLRAFLTRITDNARQGLT</sequence>
<dbReference type="GO" id="GO:0003677">
    <property type="term" value="F:DNA binding"/>
    <property type="evidence" value="ECO:0007669"/>
    <property type="project" value="UniProtKB-KW"/>
</dbReference>
<dbReference type="EMBL" id="JACONZ010000001">
    <property type="protein sequence ID" value="MBC5580675.1"/>
    <property type="molecule type" value="Genomic_DNA"/>
</dbReference>
<dbReference type="AlphaFoldDB" id="A0A923I5G4"/>
<dbReference type="Proteomes" id="UP000659630">
    <property type="component" value="Unassembled WGS sequence"/>
</dbReference>
<name>A0A923I5G4_9FIRM</name>
<dbReference type="GO" id="GO:0003700">
    <property type="term" value="F:DNA-binding transcription factor activity"/>
    <property type="evidence" value="ECO:0007669"/>
    <property type="project" value="InterPro"/>
</dbReference>
<dbReference type="PROSITE" id="PS50995">
    <property type="entry name" value="HTH_MARR_2"/>
    <property type="match status" value="1"/>
</dbReference>
<reference evidence="5" key="1">
    <citation type="submission" date="2020-08" db="EMBL/GenBank/DDBJ databases">
        <title>Genome public.</title>
        <authorList>
            <person name="Liu C."/>
            <person name="Sun Q."/>
        </authorList>
    </citation>
    <scope>NUCLEOTIDE SEQUENCE</scope>
    <source>
        <strain evidence="5">BX8</strain>
    </source>
</reference>
<dbReference type="SMART" id="SM00347">
    <property type="entry name" value="HTH_MARR"/>
    <property type="match status" value="1"/>
</dbReference>
<evidence type="ECO:0000256" key="1">
    <source>
        <dbReference type="ARBA" id="ARBA00023015"/>
    </source>
</evidence>
<dbReference type="Gene3D" id="1.10.10.10">
    <property type="entry name" value="Winged helix-like DNA-binding domain superfamily/Winged helix DNA-binding domain"/>
    <property type="match status" value="1"/>
</dbReference>
<evidence type="ECO:0000313" key="6">
    <source>
        <dbReference type="Proteomes" id="UP000659630"/>
    </source>
</evidence>
<dbReference type="InterPro" id="IPR036388">
    <property type="entry name" value="WH-like_DNA-bd_sf"/>
</dbReference>
<organism evidence="5 6">
    <name type="scientific">Anaerofilum hominis</name>
    <dbReference type="NCBI Taxonomy" id="2763016"/>
    <lineage>
        <taxon>Bacteria</taxon>
        <taxon>Bacillati</taxon>
        <taxon>Bacillota</taxon>
        <taxon>Clostridia</taxon>
        <taxon>Eubacteriales</taxon>
        <taxon>Oscillospiraceae</taxon>
        <taxon>Anaerofilum</taxon>
    </lineage>
</organism>
<feature type="domain" description="HTH marR-type" evidence="4">
    <location>
        <begin position="1"/>
        <end position="138"/>
    </location>
</feature>
<dbReference type="PRINTS" id="PR00598">
    <property type="entry name" value="HTHMARR"/>
</dbReference>
<evidence type="ECO:0000313" key="5">
    <source>
        <dbReference type="EMBL" id="MBC5580675.1"/>
    </source>
</evidence>
<comment type="caution">
    <text evidence="5">The sequence shown here is derived from an EMBL/GenBank/DDBJ whole genome shotgun (WGS) entry which is preliminary data.</text>
</comment>
<gene>
    <name evidence="5" type="ORF">H8S23_04065</name>
</gene>
<keyword evidence="1" id="KW-0805">Transcription regulation</keyword>
<dbReference type="InterPro" id="IPR036390">
    <property type="entry name" value="WH_DNA-bd_sf"/>
</dbReference>
<dbReference type="InterPro" id="IPR000835">
    <property type="entry name" value="HTH_MarR-typ"/>
</dbReference>
<evidence type="ECO:0000259" key="4">
    <source>
        <dbReference type="PROSITE" id="PS50995"/>
    </source>
</evidence>
<protein>
    <submittedName>
        <fullName evidence="5">MarR family transcriptional regulator</fullName>
    </submittedName>
</protein>
<proteinExistence type="predicted"/>
<dbReference type="RefSeq" id="WP_186887013.1">
    <property type="nucleotide sequence ID" value="NZ_JACONZ010000001.1"/>
</dbReference>
<accession>A0A923I5G4</accession>
<keyword evidence="6" id="KW-1185">Reference proteome</keyword>
<keyword evidence="3" id="KW-0804">Transcription</keyword>
<dbReference type="SUPFAM" id="SSF46785">
    <property type="entry name" value="Winged helix' DNA-binding domain"/>
    <property type="match status" value="1"/>
</dbReference>